<dbReference type="AlphaFoldDB" id="A0AAX4HRY3"/>
<dbReference type="KEGG" id="psti:SOO65_04595"/>
<evidence type="ECO:0000313" key="1">
    <source>
        <dbReference type="EMBL" id="WPU66017.1"/>
    </source>
</evidence>
<dbReference type="Pfam" id="PF17653">
    <property type="entry name" value="DUF5522"/>
    <property type="match status" value="1"/>
</dbReference>
<evidence type="ECO:0000313" key="2">
    <source>
        <dbReference type="Proteomes" id="UP001324634"/>
    </source>
</evidence>
<name>A0AAX4HRY3_9BACT</name>
<organism evidence="1 2">
    <name type="scientific">Peredibacter starrii</name>
    <dbReference type="NCBI Taxonomy" id="28202"/>
    <lineage>
        <taxon>Bacteria</taxon>
        <taxon>Pseudomonadati</taxon>
        <taxon>Bdellovibrionota</taxon>
        <taxon>Bacteriovoracia</taxon>
        <taxon>Bacteriovoracales</taxon>
        <taxon>Bacteriovoracaceae</taxon>
        <taxon>Peredibacter</taxon>
    </lineage>
</organism>
<proteinExistence type="predicted"/>
<gene>
    <name evidence="1" type="ORF">SOO65_04595</name>
</gene>
<dbReference type="RefSeq" id="WP_321397664.1">
    <property type="nucleotide sequence ID" value="NZ_CP139487.1"/>
</dbReference>
<sequence length="125" mass="14659">MQKELSYLTPEGFTVFTSHYLKNKGTCCKSACLHCPYGFTIKKHGIQFRDVSENDFDLVEEILKENESSVEWKTFWPENVKLVLLKERVAGLMLKNHIVVKHLLLRPHFQHQGISKELVESYFFI</sequence>
<reference evidence="1 2" key="1">
    <citation type="submission" date="2023-11" db="EMBL/GenBank/DDBJ databases">
        <title>Peredibacter starrii A3.12.</title>
        <authorList>
            <person name="Mitchell R.J."/>
        </authorList>
    </citation>
    <scope>NUCLEOTIDE SEQUENCE [LARGE SCALE GENOMIC DNA]</scope>
    <source>
        <strain evidence="1 2">A3.12</strain>
    </source>
</reference>
<dbReference type="EMBL" id="CP139487">
    <property type="protein sequence ID" value="WPU66017.1"/>
    <property type="molecule type" value="Genomic_DNA"/>
</dbReference>
<dbReference type="Proteomes" id="UP001324634">
    <property type="component" value="Chromosome"/>
</dbReference>
<keyword evidence="2" id="KW-1185">Reference proteome</keyword>
<protein>
    <submittedName>
        <fullName evidence="1">DUF5522 domain-containing protein</fullName>
    </submittedName>
</protein>
<dbReference type="InterPro" id="IPR040807">
    <property type="entry name" value="DUF5522"/>
</dbReference>
<accession>A0AAX4HRY3</accession>